<feature type="transmembrane region" description="Helical" evidence="2">
    <location>
        <begin position="14"/>
        <end position="36"/>
    </location>
</feature>
<sequence length="72" mass="8070">MSKEIQPIDMVTDVYVPAAIIVLLFVINGIILFLIFQKRKYVVYEDIVDDAPNSSNTQQHGEDTSTIELGSL</sequence>
<organism evidence="3">
    <name type="scientific">Haematobia irritans</name>
    <name type="common">Horn fly</name>
    <name type="synonym">Conops irritans</name>
    <dbReference type="NCBI Taxonomy" id="7368"/>
    <lineage>
        <taxon>Eukaryota</taxon>
        <taxon>Metazoa</taxon>
        <taxon>Ecdysozoa</taxon>
        <taxon>Arthropoda</taxon>
        <taxon>Hexapoda</taxon>
        <taxon>Insecta</taxon>
        <taxon>Pterygota</taxon>
        <taxon>Neoptera</taxon>
        <taxon>Endopterygota</taxon>
        <taxon>Diptera</taxon>
        <taxon>Brachycera</taxon>
        <taxon>Muscomorpha</taxon>
        <taxon>Muscoidea</taxon>
        <taxon>Muscidae</taxon>
        <taxon>Haematobia</taxon>
    </lineage>
</organism>
<keyword evidence="2" id="KW-0472">Membrane</keyword>
<evidence type="ECO:0000256" key="2">
    <source>
        <dbReference type="SAM" id="Phobius"/>
    </source>
</evidence>
<protein>
    <submittedName>
        <fullName evidence="3">Uncharacterized protein</fullName>
    </submittedName>
</protein>
<evidence type="ECO:0000313" key="3">
    <source>
        <dbReference type="EMBL" id="JAV14479.1"/>
    </source>
</evidence>
<dbReference type="EMBL" id="GFDG01004320">
    <property type="protein sequence ID" value="JAV14479.1"/>
    <property type="molecule type" value="Transcribed_RNA"/>
</dbReference>
<dbReference type="AlphaFoldDB" id="A0A1L8E7B1"/>
<feature type="region of interest" description="Disordered" evidence="1">
    <location>
        <begin position="50"/>
        <end position="72"/>
    </location>
</feature>
<accession>A0A1L8E7B1</accession>
<keyword evidence="2" id="KW-1133">Transmembrane helix</keyword>
<feature type="compositionally biased region" description="Polar residues" evidence="1">
    <location>
        <begin position="52"/>
        <end position="72"/>
    </location>
</feature>
<proteinExistence type="predicted"/>
<keyword evidence="2" id="KW-0812">Transmembrane</keyword>
<name>A0A1L8E7B1_HAEIR</name>
<reference evidence="3" key="1">
    <citation type="submission" date="2017-01" db="EMBL/GenBank/DDBJ databases">
        <title>An insight into the sialome and mialome of the horn fly, Haematobia irritans.</title>
        <authorList>
            <person name="Breijo M."/>
            <person name="Boiani M."/>
            <person name="Ures X."/>
            <person name="Rocha S."/>
            <person name="Sequeira M."/>
            <person name="Ribeiro J.M."/>
        </authorList>
    </citation>
    <scope>NUCLEOTIDE SEQUENCE</scope>
</reference>
<evidence type="ECO:0000256" key="1">
    <source>
        <dbReference type="SAM" id="MobiDB-lite"/>
    </source>
</evidence>